<evidence type="ECO:0000313" key="5">
    <source>
        <dbReference type="EMBL" id="EPR31476.1"/>
    </source>
</evidence>
<dbReference type="OrthoDB" id="9802114at2"/>
<feature type="domain" description="ACT" evidence="4">
    <location>
        <begin position="144"/>
        <end position="216"/>
    </location>
</feature>
<protein>
    <submittedName>
        <fullName evidence="5">Putative signal transduction protein with CBS domain containing protein</fullName>
    </submittedName>
</protein>
<organism evidence="5 6">
    <name type="scientific">Alkalidesulfovibrio alkalitolerans DSM 16529</name>
    <dbReference type="NCBI Taxonomy" id="1121439"/>
    <lineage>
        <taxon>Bacteria</taxon>
        <taxon>Pseudomonadati</taxon>
        <taxon>Thermodesulfobacteriota</taxon>
        <taxon>Desulfovibrionia</taxon>
        <taxon>Desulfovibrionales</taxon>
        <taxon>Desulfovibrionaceae</taxon>
        <taxon>Alkalidesulfovibrio</taxon>
    </lineage>
</organism>
<dbReference type="PANTHER" id="PTHR43080">
    <property type="entry name" value="CBS DOMAIN-CONTAINING PROTEIN CBSX3, MITOCHONDRIAL"/>
    <property type="match status" value="1"/>
</dbReference>
<dbReference type="SMART" id="SM00116">
    <property type="entry name" value="CBS"/>
    <property type="match status" value="2"/>
</dbReference>
<dbReference type="InterPro" id="IPR051257">
    <property type="entry name" value="Diverse_CBS-Domain"/>
</dbReference>
<evidence type="ECO:0000256" key="2">
    <source>
        <dbReference type="PROSITE-ProRule" id="PRU00703"/>
    </source>
</evidence>
<dbReference type="SUPFAM" id="SSF55021">
    <property type="entry name" value="ACT-like"/>
    <property type="match status" value="1"/>
</dbReference>
<dbReference type="AlphaFoldDB" id="S7T4E5"/>
<dbReference type="InterPro" id="IPR002912">
    <property type="entry name" value="ACT_dom"/>
</dbReference>
<evidence type="ECO:0000259" key="3">
    <source>
        <dbReference type="PROSITE" id="PS51371"/>
    </source>
</evidence>
<proteinExistence type="predicted"/>
<dbReference type="PROSITE" id="PS51671">
    <property type="entry name" value="ACT"/>
    <property type="match status" value="1"/>
</dbReference>
<feature type="domain" description="CBS" evidence="3">
    <location>
        <begin position="81"/>
        <end position="138"/>
    </location>
</feature>
<dbReference type="SUPFAM" id="SSF54631">
    <property type="entry name" value="CBS-domain pair"/>
    <property type="match status" value="1"/>
</dbReference>
<evidence type="ECO:0000313" key="6">
    <source>
        <dbReference type="Proteomes" id="UP000014975"/>
    </source>
</evidence>
<keyword evidence="6" id="KW-1185">Reference proteome</keyword>
<dbReference type="InterPro" id="IPR000644">
    <property type="entry name" value="CBS_dom"/>
</dbReference>
<dbReference type="PANTHER" id="PTHR43080:SF2">
    <property type="entry name" value="CBS DOMAIN-CONTAINING PROTEIN"/>
    <property type="match status" value="1"/>
</dbReference>
<dbReference type="STRING" id="1121439.dsat_0800"/>
<sequence length="218" mass="24314">MYVGLKMLKKFVTATPKTLVKDARRLLEEQRLWMLLVMEGDRLVGYVRLEDIMAALPSIMTTLEKHELNYLLSKLTVEKIIRKDITSVSPTMDIESAAKIMHDKNLAGLAVVDDDTGKLLGYINRSVMLEVLVEEMGLLAGGKRIVFEVADRPGVIHEVSGIIAQKGVSIISTGTFFHENRRMVVIRVATEDESPIAAALQERGYKLVTAADFVGEWL</sequence>
<evidence type="ECO:0000256" key="1">
    <source>
        <dbReference type="ARBA" id="ARBA00023122"/>
    </source>
</evidence>
<comment type="caution">
    <text evidence="5">The sequence shown here is derived from an EMBL/GenBank/DDBJ whole genome shotgun (WGS) entry which is preliminary data.</text>
</comment>
<dbReference type="InterPro" id="IPR046342">
    <property type="entry name" value="CBS_dom_sf"/>
</dbReference>
<dbReference type="Gene3D" id="3.10.580.10">
    <property type="entry name" value="CBS-domain"/>
    <property type="match status" value="1"/>
</dbReference>
<evidence type="ECO:0000259" key="4">
    <source>
        <dbReference type="PROSITE" id="PS51671"/>
    </source>
</evidence>
<dbReference type="InterPro" id="IPR045865">
    <property type="entry name" value="ACT-like_dom_sf"/>
</dbReference>
<dbReference type="RefSeq" id="WP_020887497.1">
    <property type="nucleotide sequence ID" value="NZ_ATHI01000028.1"/>
</dbReference>
<accession>S7T4E5</accession>
<dbReference type="PROSITE" id="PS51371">
    <property type="entry name" value="CBS"/>
    <property type="match status" value="2"/>
</dbReference>
<dbReference type="Pfam" id="PF01842">
    <property type="entry name" value="ACT"/>
    <property type="match status" value="1"/>
</dbReference>
<name>S7T4E5_9BACT</name>
<dbReference type="EMBL" id="ATHI01000028">
    <property type="protein sequence ID" value="EPR31476.1"/>
    <property type="molecule type" value="Genomic_DNA"/>
</dbReference>
<dbReference type="Proteomes" id="UP000014975">
    <property type="component" value="Unassembled WGS sequence"/>
</dbReference>
<dbReference type="PATRIC" id="fig|1121439.3.peg.2167"/>
<keyword evidence="1 2" id="KW-0129">CBS domain</keyword>
<dbReference type="Gene3D" id="3.30.70.260">
    <property type="match status" value="1"/>
</dbReference>
<gene>
    <name evidence="5" type="ORF">dsat_0800</name>
</gene>
<reference evidence="5 6" key="1">
    <citation type="journal article" date="2013" name="Genome Announc.">
        <title>Draft genome sequences for three mercury-methylating, sulfate-reducing bacteria.</title>
        <authorList>
            <person name="Brown S.D."/>
            <person name="Hurt R.A.Jr."/>
            <person name="Gilmour C.C."/>
            <person name="Elias D.A."/>
        </authorList>
    </citation>
    <scope>NUCLEOTIDE SEQUENCE [LARGE SCALE GENOMIC DNA]</scope>
    <source>
        <strain evidence="5 6">DSM 16529</strain>
    </source>
</reference>
<dbReference type="Pfam" id="PF00571">
    <property type="entry name" value="CBS"/>
    <property type="match status" value="2"/>
</dbReference>
<feature type="domain" description="CBS" evidence="3">
    <location>
        <begin position="7"/>
        <end position="62"/>
    </location>
</feature>
<dbReference type="eggNOG" id="COG0517">
    <property type="taxonomic scope" value="Bacteria"/>
</dbReference>